<reference evidence="2" key="1">
    <citation type="journal article" date="2014" name="Genome Announc.">
        <title>De novo whole-genome sequence and genome annotation of Lichtheimia ramosa.</title>
        <authorList>
            <person name="Linde J."/>
            <person name="Schwartze V."/>
            <person name="Binder U."/>
            <person name="Lass-Florl C."/>
            <person name="Voigt K."/>
            <person name="Horn F."/>
        </authorList>
    </citation>
    <scope>NUCLEOTIDE SEQUENCE</scope>
    <source>
        <strain evidence="2">JMRC FSU:6197</strain>
    </source>
</reference>
<accession>A0A077WYQ0</accession>
<gene>
    <name evidence="2" type="ORF">LRAMOSA04539</name>
</gene>
<dbReference type="EMBL" id="LK023357">
    <property type="protein sequence ID" value="CDS12344.1"/>
    <property type="molecule type" value="Genomic_DNA"/>
</dbReference>
<sequence length="188" mass="20779">MFIAASHHSRHQSYWSWDSNQASTNLYTKPNVIQCTPTVGIPGTDILRLTLTLDDMAILPLLSIAFGSCVTPTTSNMIDTTTIELSAIVPEKVHIEDAVDRMPVPVHVVICSAQQQAQVLDNWLVATMTYSCDIQKQLRTENDNDGDDRHVGDDYKGKQPAVGRHDTSSASSRCCFFTVLPIKGIYIL</sequence>
<protein>
    <submittedName>
        <fullName evidence="2">Uncharacterized protein</fullName>
    </submittedName>
</protein>
<dbReference type="OrthoDB" id="10314073at2759"/>
<evidence type="ECO:0000313" key="2">
    <source>
        <dbReference type="EMBL" id="CDS12344.1"/>
    </source>
</evidence>
<organism evidence="2">
    <name type="scientific">Lichtheimia ramosa</name>
    <dbReference type="NCBI Taxonomy" id="688394"/>
    <lineage>
        <taxon>Eukaryota</taxon>
        <taxon>Fungi</taxon>
        <taxon>Fungi incertae sedis</taxon>
        <taxon>Mucoromycota</taxon>
        <taxon>Mucoromycotina</taxon>
        <taxon>Mucoromycetes</taxon>
        <taxon>Mucorales</taxon>
        <taxon>Lichtheimiaceae</taxon>
        <taxon>Lichtheimia</taxon>
    </lineage>
</organism>
<feature type="region of interest" description="Disordered" evidence="1">
    <location>
        <begin position="141"/>
        <end position="168"/>
    </location>
</feature>
<dbReference type="AlphaFoldDB" id="A0A077WYQ0"/>
<feature type="compositionally biased region" description="Basic and acidic residues" evidence="1">
    <location>
        <begin position="141"/>
        <end position="167"/>
    </location>
</feature>
<proteinExistence type="predicted"/>
<evidence type="ECO:0000256" key="1">
    <source>
        <dbReference type="SAM" id="MobiDB-lite"/>
    </source>
</evidence>
<name>A0A077WYQ0_9FUNG</name>